<comment type="caution">
    <text evidence="2">The sequence shown here is derived from an EMBL/GenBank/DDBJ whole genome shotgun (WGS) entry which is preliminary data.</text>
</comment>
<sequence>MPEGDIVELVRRIVGFNKKTNEWYYRFSDHEHYWKVYQGIVDEAVAPAKDIIHLGCGPLWFGKVATVPLDGKTIYAVDPDEAALARNPAPHHICAYGESIPLPDGCADVIAADHLLEHLEKPEAVLHEAHRLLRPGGRFVFTAPNLLSYSGLATHLTPHWFHTFYMGLLRSSAGSSNPKPYPTYFRMNTLWTVERIAKETGFRVDKLRTGVDHPSYTVLFPGVHQALMALHLVLDKVEVLAPFRITLTGSLVRE</sequence>
<protein>
    <recommendedName>
        <fullName evidence="1">Methyltransferase type 11 domain-containing protein</fullName>
    </recommendedName>
</protein>
<dbReference type="Gene3D" id="3.40.50.150">
    <property type="entry name" value="Vaccinia Virus protein VP39"/>
    <property type="match status" value="1"/>
</dbReference>
<evidence type="ECO:0000313" key="3">
    <source>
        <dbReference type="Proteomes" id="UP000075635"/>
    </source>
</evidence>
<dbReference type="PANTHER" id="PTHR43861">
    <property type="entry name" value="TRANS-ACONITATE 2-METHYLTRANSFERASE-RELATED"/>
    <property type="match status" value="1"/>
</dbReference>
<evidence type="ECO:0000313" key="2">
    <source>
        <dbReference type="EMBL" id="KYF89676.1"/>
    </source>
</evidence>
<name>A0A150SBA8_SORCE</name>
<dbReference type="Pfam" id="PF08241">
    <property type="entry name" value="Methyltransf_11"/>
    <property type="match status" value="1"/>
</dbReference>
<gene>
    <name evidence="2" type="ORF">BE17_29970</name>
</gene>
<dbReference type="InterPro" id="IPR029063">
    <property type="entry name" value="SAM-dependent_MTases_sf"/>
</dbReference>
<dbReference type="EMBL" id="JEMB01001196">
    <property type="protein sequence ID" value="KYF89676.1"/>
    <property type="molecule type" value="Genomic_DNA"/>
</dbReference>
<accession>A0A150SBA8</accession>
<evidence type="ECO:0000259" key="1">
    <source>
        <dbReference type="Pfam" id="PF08241"/>
    </source>
</evidence>
<dbReference type="CDD" id="cd02440">
    <property type="entry name" value="AdoMet_MTases"/>
    <property type="match status" value="1"/>
</dbReference>
<dbReference type="GO" id="GO:0008757">
    <property type="term" value="F:S-adenosylmethionine-dependent methyltransferase activity"/>
    <property type="evidence" value="ECO:0007669"/>
    <property type="project" value="InterPro"/>
</dbReference>
<organism evidence="2 3">
    <name type="scientific">Sorangium cellulosum</name>
    <name type="common">Polyangium cellulosum</name>
    <dbReference type="NCBI Taxonomy" id="56"/>
    <lineage>
        <taxon>Bacteria</taxon>
        <taxon>Pseudomonadati</taxon>
        <taxon>Myxococcota</taxon>
        <taxon>Polyangia</taxon>
        <taxon>Polyangiales</taxon>
        <taxon>Polyangiaceae</taxon>
        <taxon>Sorangium</taxon>
    </lineage>
</organism>
<dbReference type="Proteomes" id="UP000075635">
    <property type="component" value="Unassembled WGS sequence"/>
</dbReference>
<proteinExistence type="predicted"/>
<reference evidence="2 3" key="1">
    <citation type="submission" date="2014-02" db="EMBL/GenBank/DDBJ databases">
        <title>The small core and large imbalanced accessory genome model reveals a collaborative survival strategy of Sorangium cellulosum strains in nature.</title>
        <authorList>
            <person name="Han K."/>
            <person name="Peng R."/>
            <person name="Blom J."/>
            <person name="Li Y.-Z."/>
        </authorList>
    </citation>
    <scope>NUCLEOTIDE SEQUENCE [LARGE SCALE GENOMIC DNA]</scope>
    <source>
        <strain evidence="2 3">So0011-07</strain>
    </source>
</reference>
<feature type="domain" description="Methyltransferase type 11" evidence="1">
    <location>
        <begin position="53"/>
        <end position="141"/>
    </location>
</feature>
<dbReference type="SUPFAM" id="SSF53335">
    <property type="entry name" value="S-adenosyl-L-methionine-dependent methyltransferases"/>
    <property type="match status" value="1"/>
</dbReference>
<dbReference type="InterPro" id="IPR013216">
    <property type="entry name" value="Methyltransf_11"/>
</dbReference>
<dbReference type="AlphaFoldDB" id="A0A150SBA8"/>